<reference evidence="1 2" key="1">
    <citation type="submission" date="2016-10" db="EMBL/GenBank/DDBJ databases">
        <authorList>
            <person name="de Groot N.N."/>
        </authorList>
    </citation>
    <scope>NUCLEOTIDE SEQUENCE [LARGE SCALE GENOMIC DNA]</scope>
    <source>
        <strain evidence="1 2">DSM 25383</strain>
    </source>
</reference>
<dbReference type="Proteomes" id="UP000183253">
    <property type="component" value="Unassembled WGS sequence"/>
</dbReference>
<evidence type="ECO:0000313" key="2">
    <source>
        <dbReference type="Proteomes" id="UP000183253"/>
    </source>
</evidence>
<accession>A0A1H4FLF8</accession>
<gene>
    <name evidence="1" type="ORF">SAMN05444145_11130</name>
</gene>
<dbReference type="OrthoDB" id="1001488at2"/>
<evidence type="ECO:0000313" key="1">
    <source>
        <dbReference type="EMBL" id="SEA97897.1"/>
    </source>
</evidence>
<dbReference type="STRING" id="1033731.SAMN05444145_11130"/>
<keyword evidence="2" id="KW-1185">Reference proteome</keyword>
<proteinExistence type="predicted"/>
<dbReference type="AlphaFoldDB" id="A0A1H4FLF8"/>
<organism evidence="1 2">
    <name type="scientific">Alistipes timonensis JC136</name>
    <dbReference type="NCBI Taxonomy" id="1033731"/>
    <lineage>
        <taxon>Bacteria</taxon>
        <taxon>Pseudomonadati</taxon>
        <taxon>Bacteroidota</taxon>
        <taxon>Bacteroidia</taxon>
        <taxon>Bacteroidales</taxon>
        <taxon>Rikenellaceae</taxon>
        <taxon>Alistipes</taxon>
    </lineage>
</organism>
<dbReference type="RefSeq" id="WP_010261054.1">
    <property type="nucleotide sequence ID" value="NZ_CAEG01000007.1"/>
</dbReference>
<dbReference type="EMBL" id="FNRI01000011">
    <property type="protein sequence ID" value="SEA97897.1"/>
    <property type="molecule type" value="Genomic_DNA"/>
</dbReference>
<protein>
    <submittedName>
        <fullName evidence="1">Uncharacterized protein</fullName>
    </submittedName>
</protein>
<name>A0A1H4FLF8_9BACT</name>
<sequence length="95" mass="10558">MIYSVSSELYLEVAARLAEAVGGGSYFSGSLTFPFGDTECRLTASVIVYRRRERLPEGDRDVIADLVPVWWEFHTTGDGGEVLNDFSFSDLRACL</sequence>